<feature type="compositionally biased region" description="Low complexity" evidence="1">
    <location>
        <begin position="73"/>
        <end position="91"/>
    </location>
</feature>
<name>A0A8H9H3W0_9ACTN</name>
<comment type="caution">
    <text evidence="2">The sequence shown here is derived from an EMBL/GenBank/DDBJ whole genome shotgun (WGS) entry which is preliminary data.</text>
</comment>
<dbReference type="EMBL" id="BMMN01000013">
    <property type="protein sequence ID" value="GGO24937.1"/>
    <property type="molecule type" value="Genomic_DNA"/>
</dbReference>
<accession>A0A8H9H3W0</accession>
<dbReference type="AlphaFoldDB" id="A0A8H9H3W0"/>
<proteinExistence type="predicted"/>
<reference evidence="2" key="1">
    <citation type="journal article" date="2014" name="Int. J. Syst. Evol. Microbiol.">
        <title>Complete genome sequence of Corynebacterium casei LMG S-19264T (=DSM 44701T), isolated from a smear-ripened cheese.</title>
        <authorList>
            <consortium name="US DOE Joint Genome Institute (JGI-PGF)"/>
            <person name="Walter F."/>
            <person name="Albersmeier A."/>
            <person name="Kalinowski J."/>
            <person name="Ruckert C."/>
        </authorList>
    </citation>
    <scope>NUCLEOTIDE SEQUENCE</scope>
    <source>
        <strain evidence="2">CGMCC 4.7138</strain>
    </source>
</reference>
<evidence type="ECO:0000256" key="1">
    <source>
        <dbReference type="SAM" id="MobiDB-lite"/>
    </source>
</evidence>
<dbReference type="Proteomes" id="UP000653480">
    <property type="component" value="Unassembled WGS sequence"/>
</dbReference>
<feature type="region of interest" description="Disordered" evidence="1">
    <location>
        <begin position="25"/>
        <end position="56"/>
    </location>
</feature>
<evidence type="ECO:0000313" key="2">
    <source>
        <dbReference type="EMBL" id="GGO24937.1"/>
    </source>
</evidence>
<organism evidence="2 3">
    <name type="scientific">Microbispora bryophytorum</name>
    <dbReference type="NCBI Taxonomy" id="1460882"/>
    <lineage>
        <taxon>Bacteria</taxon>
        <taxon>Bacillati</taxon>
        <taxon>Actinomycetota</taxon>
        <taxon>Actinomycetes</taxon>
        <taxon>Streptosporangiales</taxon>
        <taxon>Streptosporangiaceae</taxon>
        <taxon>Microbispora</taxon>
    </lineage>
</organism>
<evidence type="ECO:0000313" key="3">
    <source>
        <dbReference type="Proteomes" id="UP000653480"/>
    </source>
</evidence>
<feature type="region of interest" description="Disordered" evidence="1">
    <location>
        <begin position="73"/>
        <end position="93"/>
    </location>
</feature>
<sequence length="135" mass="13955">MEPLDLSDGGRRTWLSNADLAKLARERGAGGRAGAVADRRAGHHGGGGPDRQPSRTVSLAGPIVLAAEILAASTSPSGSKSTRSCSSTPTPANCCAYQHRTAEAGKGIADAMNRKIKGAKIQGLWHVDGTKPRFP</sequence>
<gene>
    <name evidence="2" type="ORF">GCM10011574_55860</name>
</gene>
<keyword evidence="3" id="KW-1185">Reference proteome</keyword>
<reference evidence="2" key="2">
    <citation type="submission" date="2020-09" db="EMBL/GenBank/DDBJ databases">
        <authorList>
            <person name="Sun Q."/>
            <person name="Zhou Y."/>
        </authorList>
    </citation>
    <scope>NUCLEOTIDE SEQUENCE</scope>
    <source>
        <strain evidence="2">CGMCC 4.7138</strain>
    </source>
</reference>
<protein>
    <submittedName>
        <fullName evidence="2">Uncharacterized protein</fullName>
    </submittedName>
</protein>